<dbReference type="EMBL" id="AMGV01000026">
    <property type="protein sequence ID" value="KEF51206.1"/>
    <property type="molecule type" value="Genomic_DNA"/>
</dbReference>
<evidence type="ECO:0000313" key="6">
    <source>
        <dbReference type="EMBL" id="KEF51206.1"/>
    </source>
</evidence>
<dbReference type="PANTHER" id="PTHR42877">
    <property type="entry name" value="L-ORNITHINE N(5)-MONOOXYGENASE-RELATED"/>
    <property type="match status" value="1"/>
</dbReference>
<dbReference type="InterPro" id="IPR036188">
    <property type="entry name" value="FAD/NAD-bd_sf"/>
</dbReference>
<dbReference type="RefSeq" id="XP_013253796.1">
    <property type="nucleotide sequence ID" value="XM_013398342.1"/>
</dbReference>
<keyword evidence="4" id="KW-0274">FAD</keyword>
<dbReference type="VEuPathDB" id="FungiDB:A1O9_12709"/>
<dbReference type="InterPro" id="IPR020946">
    <property type="entry name" value="Flavin_mOase-like"/>
</dbReference>
<protein>
    <recommendedName>
        <fullName evidence="8">FAD/NAD(P)-binding domain-containing protein</fullName>
    </recommendedName>
</protein>
<dbReference type="GO" id="GO:0004499">
    <property type="term" value="F:N,N-dimethylaniline monooxygenase activity"/>
    <property type="evidence" value="ECO:0007669"/>
    <property type="project" value="InterPro"/>
</dbReference>
<comment type="caution">
    <text evidence="6">The sequence shown here is derived from an EMBL/GenBank/DDBJ whole genome shotgun (WGS) entry which is preliminary data.</text>
</comment>
<dbReference type="GO" id="GO:0050661">
    <property type="term" value="F:NADP binding"/>
    <property type="evidence" value="ECO:0007669"/>
    <property type="project" value="InterPro"/>
</dbReference>
<keyword evidence="7" id="KW-1185">Reference proteome</keyword>
<evidence type="ECO:0008006" key="8">
    <source>
        <dbReference type="Google" id="ProtNLM"/>
    </source>
</evidence>
<comment type="similarity">
    <text evidence="2">Belongs to the FAD-binding monooxygenase family.</text>
</comment>
<evidence type="ECO:0000256" key="3">
    <source>
        <dbReference type="ARBA" id="ARBA00022630"/>
    </source>
</evidence>
<keyword evidence="5" id="KW-0560">Oxidoreductase</keyword>
<keyword evidence="3" id="KW-0285">Flavoprotein</keyword>
<sequence length="590" mass="67846">MAFTDDNEPLLGRPQMAPQQVKMFNAGIMDGAGYGAMWGFAPKETDEAEEVRQLASSVPQSRRKRVIIVGAGVSGIQQASVLLKEGILKHEGMQLFDALDDFGGVWAKNTYPGCACDVPALSYTTSYHICKTFTHFYATQSQIQDYYTEFAHLYKLKECTTFSAFVKSCTWDDELFVWHVLIQHKSGRLEHWVADVVCQCVGSLDRPKWGNTPSRENFKGLSWHTAHWRHDVDLTALKVGIVGCGPSAAQIIPEIIDKVKHLTVYMRTPPVCVPRNNFKYSWLFRFCLKYVPWFAWIVRQRMNLRMMMYGKETARNNSPQNDAMNRMAVSFMESQVEDPKLRQILRPTAKYYCKRPLRLDNFYSSLAKPNCTVTREKLVRYTESGVVSADQNDSTETERKFDVIILGTGFNVAQFLEHEKIKGTGGIDLQEKWKEHPEALYGVATSKFPNMFMCFGPNSATVWSSQQDNWELQARFAANAIREIIQREKRGMKLAMYPDRDRERAYNDEVQRQQAGIVWAQSDCVTYYKNDAGWITYTMPWSFPKFWWMLRKIRWNEWVTVEKSLNGLRHGNVTALANGHENFGNGRVSV</sequence>
<dbReference type="Pfam" id="PF00743">
    <property type="entry name" value="FMO-like"/>
    <property type="match status" value="1"/>
</dbReference>
<name>A0A072NUB2_9EURO</name>
<reference evidence="6 7" key="1">
    <citation type="submission" date="2013-03" db="EMBL/GenBank/DDBJ databases">
        <title>The Genome Sequence of Exophiala aquamarina CBS 119918.</title>
        <authorList>
            <consortium name="The Broad Institute Genomics Platform"/>
            <person name="Cuomo C."/>
            <person name="de Hoog S."/>
            <person name="Gorbushina A."/>
            <person name="Walker B."/>
            <person name="Young S.K."/>
            <person name="Zeng Q."/>
            <person name="Gargeya S."/>
            <person name="Fitzgerald M."/>
            <person name="Haas B."/>
            <person name="Abouelleil A."/>
            <person name="Allen A.W."/>
            <person name="Alvarado L."/>
            <person name="Arachchi H.M."/>
            <person name="Berlin A.M."/>
            <person name="Chapman S.B."/>
            <person name="Gainer-Dewar J."/>
            <person name="Goldberg J."/>
            <person name="Griggs A."/>
            <person name="Gujja S."/>
            <person name="Hansen M."/>
            <person name="Howarth C."/>
            <person name="Imamovic A."/>
            <person name="Ireland A."/>
            <person name="Larimer J."/>
            <person name="McCowan C."/>
            <person name="Murphy C."/>
            <person name="Pearson M."/>
            <person name="Poon T.W."/>
            <person name="Priest M."/>
            <person name="Roberts A."/>
            <person name="Saif S."/>
            <person name="Shea T."/>
            <person name="Sisk P."/>
            <person name="Sykes S."/>
            <person name="Wortman J."/>
            <person name="Nusbaum C."/>
            <person name="Birren B."/>
        </authorList>
    </citation>
    <scope>NUCLEOTIDE SEQUENCE [LARGE SCALE GENOMIC DNA]</scope>
    <source>
        <strain evidence="6 7">CBS 119918</strain>
    </source>
</reference>
<gene>
    <name evidence="6" type="ORF">A1O9_12709</name>
</gene>
<evidence type="ECO:0000256" key="4">
    <source>
        <dbReference type="ARBA" id="ARBA00022827"/>
    </source>
</evidence>
<dbReference type="GO" id="GO:0050660">
    <property type="term" value="F:flavin adenine dinucleotide binding"/>
    <property type="evidence" value="ECO:0007669"/>
    <property type="project" value="InterPro"/>
</dbReference>
<dbReference type="GeneID" id="25287603"/>
<evidence type="ECO:0000256" key="1">
    <source>
        <dbReference type="ARBA" id="ARBA00001974"/>
    </source>
</evidence>
<dbReference type="OrthoDB" id="74360at2759"/>
<accession>A0A072NUB2</accession>
<dbReference type="Proteomes" id="UP000027920">
    <property type="component" value="Unassembled WGS sequence"/>
</dbReference>
<evidence type="ECO:0000313" key="7">
    <source>
        <dbReference type="Proteomes" id="UP000027920"/>
    </source>
</evidence>
<comment type="cofactor">
    <cofactor evidence="1">
        <name>FAD</name>
        <dbReference type="ChEBI" id="CHEBI:57692"/>
    </cofactor>
</comment>
<dbReference type="InterPro" id="IPR051209">
    <property type="entry name" value="FAD-bind_Monooxygenase_sf"/>
</dbReference>
<proteinExistence type="inferred from homology"/>
<dbReference type="AlphaFoldDB" id="A0A072NUB2"/>
<evidence type="ECO:0000256" key="2">
    <source>
        <dbReference type="ARBA" id="ARBA00010139"/>
    </source>
</evidence>
<dbReference type="Gene3D" id="3.50.50.60">
    <property type="entry name" value="FAD/NAD(P)-binding domain"/>
    <property type="match status" value="2"/>
</dbReference>
<organism evidence="6 7">
    <name type="scientific">Exophiala aquamarina CBS 119918</name>
    <dbReference type="NCBI Taxonomy" id="1182545"/>
    <lineage>
        <taxon>Eukaryota</taxon>
        <taxon>Fungi</taxon>
        <taxon>Dikarya</taxon>
        <taxon>Ascomycota</taxon>
        <taxon>Pezizomycotina</taxon>
        <taxon>Eurotiomycetes</taxon>
        <taxon>Chaetothyriomycetidae</taxon>
        <taxon>Chaetothyriales</taxon>
        <taxon>Herpotrichiellaceae</taxon>
        <taxon>Exophiala</taxon>
    </lineage>
</organism>
<dbReference type="HOGENOM" id="CLU_006937_7_1_1"/>
<dbReference type="SUPFAM" id="SSF51905">
    <property type="entry name" value="FAD/NAD(P)-binding domain"/>
    <property type="match status" value="1"/>
</dbReference>
<evidence type="ECO:0000256" key="5">
    <source>
        <dbReference type="ARBA" id="ARBA00023002"/>
    </source>
</evidence>
<dbReference type="PANTHER" id="PTHR42877:SF4">
    <property type="entry name" value="FAD_NAD(P)-BINDING DOMAIN-CONTAINING PROTEIN-RELATED"/>
    <property type="match status" value="1"/>
</dbReference>